<dbReference type="InterPro" id="IPR035892">
    <property type="entry name" value="C2_domain_sf"/>
</dbReference>
<dbReference type="GO" id="GO:0031207">
    <property type="term" value="C:Sec62/Sec63 complex"/>
    <property type="evidence" value="ECO:0007669"/>
    <property type="project" value="TreeGrafter"/>
</dbReference>
<dbReference type="EMBL" id="JANBPU010000188">
    <property type="protein sequence ID" value="KAJ1914615.1"/>
    <property type="molecule type" value="Genomic_DNA"/>
</dbReference>
<evidence type="ECO:0000259" key="11">
    <source>
        <dbReference type="PROSITE" id="PS50076"/>
    </source>
</evidence>
<proteinExistence type="predicted"/>
<reference evidence="12" key="1">
    <citation type="submission" date="2022-07" db="EMBL/GenBank/DDBJ databases">
        <title>Phylogenomic reconstructions and comparative analyses of Kickxellomycotina fungi.</title>
        <authorList>
            <person name="Reynolds N.K."/>
            <person name="Stajich J.E."/>
            <person name="Barry K."/>
            <person name="Grigoriev I.V."/>
            <person name="Crous P."/>
            <person name="Smith M.E."/>
        </authorList>
    </citation>
    <scope>NUCLEOTIDE SEQUENCE</scope>
    <source>
        <strain evidence="12">NBRC 100468</strain>
    </source>
</reference>
<comment type="caution">
    <text evidence="12">The sequence shown here is derived from an EMBL/GenBank/DDBJ whole genome shotgun (WGS) entry which is preliminary data.</text>
</comment>
<evidence type="ECO:0000313" key="12">
    <source>
        <dbReference type="EMBL" id="KAJ1914615.1"/>
    </source>
</evidence>
<dbReference type="Proteomes" id="UP001150538">
    <property type="component" value="Unassembled WGS sequence"/>
</dbReference>
<dbReference type="SMART" id="SM00973">
    <property type="entry name" value="Sec63"/>
    <property type="match status" value="1"/>
</dbReference>
<evidence type="ECO:0000256" key="2">
    <source>
        <dbReference type="ARBA" id="ARBA00022448"/>
    </source>
</evidence>
<dbReference type="PROSITE" id="PS50076">
    <property type="entry name" value="DNAJ_2"/>
    <property type="match status" value="1"/>
</dbReference>
<keyword evidence="7 10" id="KW-0472">Membrane</keyword>
<dbReference type="Pfam" id="PF00226">
    <property type="entry name" value="DnaJ"/>
    <property type="match status" value="1"/>
</dbReference>
<dbReference type="CDD" id="cd06257">
    <property type="entry name" value="DnaJ"/>
    <property type="match status" value="1"/>
</dbReference>
<dbReference type="OrthoDB" id="1734229at2759"/>
<feature type="transmembrane region" description="Helical" evidence="10">
    <location>
        <begin position="65"/>
        <end position="84"/>
    </location>
</feature>
<protein>
    <submittedName>
        <fullName evidence="12">Secretory subunit</fullName>
    </submittedName>
</protein>
<feature type="domain" description="J" evidence="11">
    <location>
        <begin position="96"/>
        <end position="163"/>
    </location>
</feature>
<evidence type="ECO:0000313" key="13">
    <source>
        <dbReference type="Proteomes" id="UP001150538"/>
    </source>
</evidence>
<evidence type="ECO:0000256" key="3">
    <source>
        <dbReference type="ARBA" id="ARBA00022692"/>
    </source>
</evidence>
<evidence type="ECO:0000256" key="1">
    <source>
        <dbReference type="ARBA" id="ARBA00004477"/>
    </source>
</evidence>
<keyword evidence="6 10" id="KW-1133">Transmembrane helix</keyword>
<dbReference type="AlphaFoldDB" id="A0A9W7ZWF2"/>
<keyword evidence="3 10" id="KW-0812">Transmembrane</keyword>
<dbReference type="InterPro" id="IPR036869">
    <property type="entry name" value="J_dom_sf"/>
</dbReference>
<dbReference type="GO" id="GO:0006620">
    <property type="term" value="P:post-translational protein targeting to endoplasmic reticulum membrane"/>
    <property type="evidence" value="ECO:0007669"/>
    <property type="project" value="TreeGrafter"/>
</dbReference>
<comment type="subcellular location">
    <subcellularLocation>
        <location evidence="1">Endoplasmic reticulum membrane</location>
        <topology evidence="1">Multi-pass membrane protein</topology>
    </subcellularLocation>
</comment>
<dbReference type="PANTHER" id="PTHR24075:SF0">
    <property type="entry name" value="TRANSLOCATION PROTEIN SEC63 HOMOLOG"/>
    <property type="match status" value="1"/>
</dbReference>
<dbReference type="GO" id="GO:0003723">
    <property type="term" value="F:RNA binding"/>
    <property type="evidence" value="ECO:0007669"/>
    <property type="project" value="TreeGrafter"/>
</dbReference>
<gene>
    <name evidence="12" type="primary">SEC63</name>
    <name evidence="12" type="ORF">H4219_004701</name>
</gene>
<keyword evidence="4" id="KW-0256">Endoplasmic reticulum</keyword>
<feature type="region of interest" description="Disordered" evidence="9">
    <location>
        <begin position="595"/>
        <end position="638"/>
    </location>
</feature>
<dbReference type="SUPFAM" id="SSF158702">
    <property type="entry name" value="Sec63 N-terminal domain-like"/>
    <property type="match status" value="1"/>
</dbReference>
<dbReference type="InterPro" id="IPR004179">
    <property type="entry name" value="Sec63-dom"/>
</dbReference>
<keyword evidence="8" id="KW-0143">Chaperone</keyword>
<evidence type="ECO:0000256" key="8">
    <source>
        <dbReference type="ARBA" id="ARBA00023186"/>
    </source>
</evidence>
<dbReference type="Gene3D" id="1.10.287.110">
    <property type="entry name" value="DnaJ domain"/>
    <property type="match status" value="1"/>
</dbReference>
<feature type="transmembrane region" description="Helical" evidence="10">
    <location>
        <begin position="186"/>
        <end position="206"/>
    </location>
</feature>
<dbReference type="SUPFAM" id="SSF81296">
    <property type="entry name" value="E set domains"/>
    <property type="match status" value="1"/>
</dbReference>
<keyword evidence="5" id="KW-0653">Protein transport</keyword>
<dbReference type="InterPro" id="IPR014756">
    <property type="entry name" value="Ig_E-set"/>
</dbReference>
<dbReference type="Gene3D" id="2.60.40.150">
    <property type="entry name" value="C2 domain"/>
    <property type="match status" value="1"/>
</dbReference>
<feature type="compositionally biased region" description="Polar residues" evidence="9">
    <location>
        <begin position="502"/>
        <end position="515"/>
    </location>
</feature>
<evidence type="ECO:0000256" key="9">
    <source>
        <dbReference type="SAM" id="MobiDB-lite"/>
    </source>
</evidence>
<keyword evidence="2" id="KW-0813">Transport</keyword>
<evidence type="ECO:0000256" key="5">
    <source>
        <dbReference type="ARBA" id="ARBA00022927"/>
    </source>
</evidence>
<evidence type="ECO:0000256" key="6">
    <source>
        <dbReference type="ARBA" id="ARBA00022989"/>
    </source>
</evidence>
<feature type="region of interest" description="Disordered" evidence="9">
    <location>
        <begin position="497"/>
        <end position="516"/>
    </location>
</feature>
<dbReference type="Pfam" id="PF02889">
    <property type="entry name" value="Sec63"/>
    <property type="match status" value="1"/>
</dbReference>
<evidence type="ECO:0000256" key="7">
    <source>
        <dbReference type="ARBA" id="ARBA00023136"/>
    </source>
</evidence>
<name>A0A9W7ZWF2_9FUNG</name>
<dbReference type="GO" id="GO:0006614">
    <property type="term" value="P:SRP-dependent cotranslational protein targeting to membrane"/>
    <property type="evidence" value="ECO:0007669"/>
    <property type="project" value="TreeGrafter"/>
</dbReference>
<dbReference type="Gene3D" id="1.10.3380.10">
    <property type="entry name" value="Sec63 N-terminal domain-like domain"/>
    <property type="match status" value="1"/>
</dbReference>
<dbReference type="PRINTS" id="PR00625">
    <property type="entry name" value="JDOMAIN"/>
</dbReference>
<feature type="transmembrane region" description="Helical" evidence="10">
    <location>
        <begin position="12"/>
        <end position="35"/>
    </location>
</feature>
<dbReference type="PANTHER" id="PTHR24075">
    <property type="entry name" value="SEC63 DOMAIN-CONTAINING"/>
    <property type="match status" value="1"/>
</dbReference>
<feature type="compositionally biased region" description="Acidic residues" evidence="9">
    <location>
        <begin position="599"/>
        <end position="611"/>
    </location>
</feature>
<evidence type="ECO:0000256" key="4">
    <source>
        <dbReference type="ARBA" id="ARBA00022824"/>
    </source>
</evidence>
<sequence length="638" mass="71733">MARYTYDESGVTFYYFALTIIGLVTVPATLALFVFKGRPDAASQAPKTIKLRKKKVHSASRAPQIKLALIGLGWALIAILAYQVKVTPVQTTQTWDPYEILGIDSGSDMGQVKKAFRLLSLKWHPDKVSEDLREEAEGKYVDISKAYKTLTDDVARENYEKYGHPDGLQTTTMGIALPKWLVEAHASPFVLGIYCLVFGFIMPFYVGRWWYRSSRFTKDGILHPTMATFFKNIRENISQRNLIEIITSAHEFKTDELKYKPSEEADLESLATQVKNVISSEGNFTFKRSEKFPDADTWKANILLNAHLYRVTVTNPDLANQQLLMVETTIHLIQKGLLQIATAHSWTSCSLNIMRLSQWFVQGVGDDGAPFLQLPFIERKPYKLLRNSSDIYSINQFNDLKLTAKKRLINWLEPTEIDKVIETAEKIPKLEISRSFLTVIGDKIITPLAIVTLVVKLRITNPHSDGGKPSVTKDPLLDIESIDENDPEAVEEFLNKVESRSSDNGTTPEAISPQFSSRKGSSWWVSFSSPQSNRFIFSPIRVNDLVSEKIITMQFQAPPKTGDVNFMLSVLSDSYIGADQHLPITLKVVERSQLPPEPVVEDDISEPEEDSIAGQMAQMRKQGLSGGAQNADDTSDEE</sequence>
<organism evidence="12 13">
    <name type="scientific">Mycoemilia scoparia</name>
    <dbReference type="NCBI Taxonomy" id="417184"/>
    <lineage>
        <taxon>Eukaryota</taxon>
        <taxon>Fungi</taxon>
        <taxon>Fungi incertae sedis</taxon>
        <taxon>Zoopagomycota</taxon>
        <taxon>Kickxellomycotina</taxon>
        <taxon>Kickxellomycetes</taxon>
        <taxon>Kickxellales</taxon>
        <taxon>Kickxellaceae</taxon>
        <taxon>Mycoemilia</taxon>
    </lineage>
</organism>
<accession>A0A9W7ZWF2</accession>
<dbReference type="InterPro" id="IPR001623">
    <property type="entry name" value="DnaJ_domain"/>
</dbReference>
<evidence type="ECO:0000256" key="10">
    <source>
        <dbReference type="SAM" id="Phobius"/>
    </source>
</evidence>
<dbReference type="GO" id="GO:0008320">
    <property type="term" value="F:protein transmembrane transporter activity"/>
    <property type="evidence" value="ECO:0007669"/>
    <property type="project" value="TreeGrafter"/>
</dbReference>
<keyword evidence="13" id="KW-1185">Reference proteome</keyword>
<dbReference type="SUPFAM" id="SSF46565">
    <property type="entry name" value="Chaperone J-domain"/>
    <property type="match status" value="1"/>
</dbReference>
<dbReference type="SMART" id="SM00271">
    <property type="entry name" value="DnaJ"/>
    <property type="match status" value="1"/>
</dbReference>